<dbReference type="KEGG" id="pbj:VN24_05800"/>
<protein>
    <submittedName>
        <fullName evidence="5">ABC transporter ATP-binding protein</fullName>
    </submittedName>
</protein>
<dbReference type="InterPro" id="IPR017871">
    <property type="entry name" value="ABC_transporter-like_CS"/>
</dbReference>
<dbReference type="EMBL" id="CP011058">
    <property type="protein sequence ID" value="AJY74180.1"/>
    <property type="molecule type" value="Genomic_DNA"/>
</dbReference>
<keyword evidence="1" id="KW-0813">Transport</keyword>
<evidence type="ECO:0000313" key="6">
    <source>
        <dbReference type="Proteomes" id="UP000032633"/>
    </source>
</evidence>
<dbReference type="Gene3D" id="3.40.50.300">
    <property type="entry name" value="P-loop containing nucleotide triphosphate hydrolases"/>
    <property type="match status" value="1"/>
</dbReference>
<dbReference type="PANTHER" id="PTHR42788:SF13">
    <property type="entry name" value="ALIPHATIC SULFONATES IMPORT ATP-BINDING PROTEIN SSUB"/>
    <property type="match status" value="1"/>
</dbReference>
<evidence type="ECO:0000313" key="5">
    <source>
        <dbReference type="EMBL" id="AJY74180.1"/>
    </source>
</evidence>
<dbReference type="PATRIC" id="fig|1126833.4.peg.1258"/>
<dbReference type="PANTHER" id="PTHR42788">
    <property type="entry name" value="TAURINE IMPORT ATP-BINDING PROTEIN-RELATED"/>
    <property type="match status" value="1"/>
</dbReference>
<dbReference type="InterPro" id="IPR003439">
    <property type="entry name" value="ABC_transporter-like_ATP-bd"/>
</dbReference>
<dbReference type="GO" id="GO:0005524">
    <property type="term" value="F:ATP binding"/>
    <property type="evidence" value="ECO:0007669"/>
    <property type="project" value="UniProtKB-KW"/>
</dbReference>
<reference evidence="5 6" key="1">
    <citation type="journal article" date="2015" name="J. Biotechnol.">
        <title>Complete genome sequence of Paenibacillus beijingensis 7188(T) (=DSM 24997(T)), a novel rhizobacterium from jujube garden soil.</title>
        <authorList>
            <person name="Kwak Y."/>
            <person name="Shin J.H."/>
        </authorList>
    </citation>
    <scope>NUCLEOTIDE SEQUENCE [LARGE SCALE GENOMIC DNA]</scope>
    <source>
        <strain evidence="5 6">DSM 24997</strain>
    </source>
</reference>
<dbReference type="RefSeq" id="WP_045669616.1">
    <property type="nucleotide sequence ID" value="NZ_CP011058.1"/>
</dbReference>
<proteinExistence type="predicted"/>
<dbReference type="PROSITE" id="PS50893">
    <property type="entry name" value="ABC_TRANSPORTER_2"/>
    <property type="match status" value="1"/>
</dbReference>
<dbReference type="STRING" id="1126833.VN24_05800"/>
<dbReference type="InterPro" id="IPR050166">
    <property type="entry name" value="ABC_transporter_ATP-bind"/>
</dbReference>
<evidence type="ECO:0000256" key="3">
    <source>
        <dbReference type="ARBA" id="ARBA00022840"/>
    </source>
</evidence>
<dbReference type="HOGENOM" id="CLU_000604_1_22_9"/>
<dbReference type="GO" id="GO:0016887">
    <property type="term" value="F:ATP hydrolysis activity"/>
    <property type="evidence" value="ECO:0007669"/>
    <property type="project" value="InterPro"/>
</dbReference>
<dbReference type="InterPro" id="IPR027417">
    <property type="entry name" value="P-loop_NTPase"/>
</dbReference>
<keyword evidence="6" id="KW-1185">Reference proteome</keyword>
<reference evidence="6" key="2">
    <citation type="submission" date="2015-03" db="EMBL/GenBank/DDBJ databases">
        <title>Genome sequence of Paenibacillus beijingensis strain DSM 24997T.</title>
        <authorList>
            <person name="Kwak Y."/>
            <person name="Shin J.-H."/>
        </authorList>
    </citation>
    <scope>NUCLEOTIDE SEQUENCE [LARGE SCALE GENOMIC DNA]</scope>
    <source>
        <strain evidence="6">DSM 24997</strain>
    </source>
</reference>
<evidence type="ECO:0000259" key="4">
    <source>
        <dbReference type="PROSITE" id="PS50893"/>
    </source>
</evidence>
<dbReference type="InterPro" id="IPR003593">
    <property type="entry name" value="AAA+_ATPase"/>
</dbReference>
<keyword evidence="3 5" id="KW-0067">ATP-binding</keyword>
<evidence type="ECO:0000256" key="2">
    <source>
        <dbReference type="ARBA" id="ARBA00022741"/>
    </source>
</evidence>
<sequence length="277" mass="31394">MAIQVRNEQPELKESMLVASKVTKTFVSGGKEMTALDQVDLTIRKEEFVSLLGPSGCGKSTFLRLVAGLDPITEGKLLLNGEPINGAGRDRGVVFQQYSLLPWMHAWENVAFALKKVSGPSKAEKKEMAYHFLELVGLKGFEKSYPAQMSGGMQQRVAIARALVYRPKLLLMDEPFGALDAQTRRDMQDLLMRIWTEEKCGVLFVTHDVDEAIYLSDRVYVMSAHPGRVAKEMTIEMRKPRDWNDQLTDQFVHYKREIVTELERQKSLKNLSLKTKA</sequence>
<evidence type="ECO:0000256" key="1">
    <source>
        <dbReference type="ARBA" id="ARBA00022448"/>
    </source>
</evidence>
<organism evidence="5 6">
    <name type="scientific">Paenibacillus beijingensis</name>
    <dbReference type="NCBI Taxonomy" id="1126833"/>
    <lineage>
        <taxon>Bacteria</taxon>
        <taxon>Bacillati</taxon>
        <taxon>Bacillota</taxon>
        <taxon>Bacilli</taxon>
        <taxon>Bacillales</taxon>
        <taxon>Paenibacillaceae</taxon>
        <taxon>Paenibacillus</taxon>
    </lineage>
</organism>
<dbReference type="AlphaFoldDB" id="A0A0D5NGE2"/>
<dbReference type="SUPFAM" id="SSF52540">
    <property type="entry name" value="P-loop containing nucleoside triphosphate hydrolases"/>
    <property type="match status" value="1"/>
</dbReference>
<dbReference type="SMART" id="SM00382">
    <property type="entry name" value="AAA"/>
    <property type="match status" value="1"/>
</dbReference>
<gene>
    <name evidence="5" type="ORF">VN24_05800</name>
</gene>
<dbReference type="Pfam" id="PF00005">
    <property type="entry name" value="ABC_tran"/>
    <property type="match status" value="1"/>
</dbReference>
<name>A0A0D5NGE2_9BACL</name>
<dbReference type="Proteomes" id="UP000032633">
    <property type="component" value="Chromosome"/>
</dbReference>
<accession>A0A0D5NGE2</accession>
<keyword evidence="2" id="KW-0547">Nucleotide-binding</keyword>
<feature type="domain" description="ABC transporter" evidence="4">
    <location>
        <begin position="17"/>
        <end position="251"/>
    </location>
</feature>
<dbReference type="PROSITE" id="PS00211">
    <property type="entry name" value="ABC_TRANSPORTER_1"/>
    <property type="match status" value="1"/>
</dbReference>
<dbReference type="CDD" id="cd03293">
    <property type="entry name" value="ABC_NrtD_SsuB_transporters"/>
    <property type="match status" value="1"/>
</dbReference>